<dbReference type="Proteomes" id="UP001055114">
    <property type="component" value="Unassembled WGS sequence"/>
</dbReference>
<reference evidence="1" key="1">
    <citation type="submission" date="2022-01" db="EMBL/GenBank/DDBJ databases">
        <title>Novel bile acid biosynthetic pathways are enriched in the microbiome of centenarians.</title>
        <authorList>
            <person name="Sato Y."/>
            <person name="Atarashi K."/>
            <person name="Plichta R.D."/>
            <person name="Arai Y."/>
            <person name="Sasajima S."/>
            <person name="Kearney M.S."/>
            <person name="Suda W."/>
            <person name="Takeshita K."/>
            <person name="Sasaki T."/>
            <person name="Okamoto S."/>
            <person name="Skelly N.A."/>
            <person name="Okamura Y."/>
            <person name="Vlamakis H."/>
            <person name="Li Y."/>
            <person name="Tanoue T."/>
            <person name="Takei H."/>
            <person name="Nittono H."/>
            <person name="Narushima S."/>
            <person name="Irie J."/>
            <person name="Itoh H."/>
            <person name="Moriya K."/>
            <person name="Sugiura Y."/>
            <person name="Suematsu M."/>
            <person name="Moritoki N."/>
            <person name="Shibata S."/>
            <person name="Littman R.D."/>
            <person name="Fischbach A.M."/>
            <person name="Uwamino Y."/>
            <person name="Inoue T."/>
            <person name="Honda A."/>
            <person name="Hattori M."/>
            <person name="Murai T."/>
            <person name="Xavier J.R."/>
            <person name="Hirose N."/>
            <person name="Honda K."/>
        </authorList>
    </citation>
    <scope>NUCLEOTIDE SEQUENCE</scope>
    <source>
        <strain evidence="1">CE91-St3</strain>
    </source>
</reference>
<gene>
    <name evidence="1" type="ORF">CE91St3_30310</name>
</gene>
<name>A0AA37K8B2_9BACT</name>
<dbReference type="RefSeq" id="WP_244063964.1">
    <property type="nucleotide sequence ID" value="NZ_BQNZ01000003.1"/>
</dbReference>
<dbReference type="AlphaFoldDB" id="A0AA37K8B2"/>
<protein>
    <submittedName>
        <fullName evidence="1">Uncharacterized protein</fullName>
    </submittedName>
</protein>
<organism evidence="1 2">
    <name type="scientific">Parabacteroides merdae</name>
    <dbReference type="NCBI Taxonomy" id="46503"/>
    <lineage>
        <taxon>Bacteria</taxon>
        <taxon>Pseudomonadati</taxon>
        <taxon>Bacteroidota</taxon>
        <taxon>Bacteroidia</taxon>
        <taxon>Bacteroidales</taxon>
        <taxon>Tannerellaceae</taxon>
        <taxon>Parabacteroides</taxon>
    </lineage>
</organism>
<evidence type="ECO:0000313" key="2">
    <source>
        <dbReference type="Proteomes" id="UP001055114"/>
    </source>
</evidence>
<proteinExistence type="predicted"/>
<dbReference type="EMBL" id="BQNZ01000003">
    <property type="protein sequence ID" value="GKH73168.1"/>
    <property type="molecule type" value="Genomic_DNA"/>
</dbReference>
<accession>A0AA37K8B2</accession>
<sequence length="234" mass="27288">MSLLSLDILEGKTSKYETNHIHMIVDGDISFPVTNMNDKQYGTFFHEYIHYLQHFTTMFGVKICTMYNKMFILYVDYLKHNKTVKLPLELWKEDQGLMNFISFFNDIKGDRNCPHHIDEVEISPIEISLAKSNRCAVQIGLYDFENDIALENGFKFGYTCIIESMAHLIQSFINEELYHPTIPYCAAELIFRAIYADKSHDIKMMISLCFCSLMFDNPGVAFWKIQCKLPPKTK</sequence>
<evidence type="ECO:0000313" key="1">
    <source>
        <dbReference type="EMBL" id="GKH73168.1"/>
    </source>
</evidence>
<comment type="caution">
    <text evidence="1">The sequence shown here is derived from an EMBL/GenBank/DDBJ whole genome shotgun (WGS) entry which is preliminary data.</text>
</comment>